<evidence type="ECO:0000313" key="7">
    <source>
        <dbReference type="Proteomes" id="UP000787635"/>
    </source>
</evidence>
<evidence type="ECO:0000256" key="2">
    <source>
        <dbReference type="ARBA" id="ARBA00022679"/>
    </source>
</evidence>
<evidence type="ECO:0000259" key="5">
    <source>
        <dbReference type="Pfam" id="PF00294"/>
    </source>
</evidence>
<proteinExistence type="inferred from homology"/>
<dbReference type="InterPro" id="IPR002139">
    <property type="entry name" value="Ribo/fructo_kinase"/>
</dbReference>
<protein>
    <submittedName>
        <fullName evidence="6">Sugar kinase</fullName>
    </submittedName>
</protein>
<evidence type="ECO:0000313" key="6">
    <source>
        <dbReference type="EMBL" id="NKC30975.1"/>
    </source>
</evidence>
<comment type="caution">
    <text evidence="6">The sequence shown here is derived from an EMBL/GenBank/DDBJ whole genome shotgun (WGS) entry which is preliminary data.</text>
</comment>
<organism evidence="6 7">
    <name type="scientific">Falsiroseomonas selenitidurans</name>
    <dbReference type="NCBI Taxonomy" id="2716335"/>
    <lineage>
        <taxon>Bacteria</taxon>
        <taxon>Pseudomonadati</taxon>
        <taxon>Pseudomonadota</taxon>
        <taxon>Alphaproteobacteria</taxon>
        <taxon>Acetobacterales</taxon>
        <taxon>Roseomonadaceae</taxon>
        <taxon>Falsiroseomonas</taxon>
    </lineage>
</organism>
<evidence type="ECO:0000256" key="3">
    <source>
        <dbReference type="ARBA" id="ARBA00022777"/>
    </source>
</evidence>
<dbReference type="InterPro" id="IPR029056">
    <property type="entry name" value="Ribokinase-like"/>
</dbReference>
<evidence type="ECO:0000256" key="4">
    <source>
        <dbReference type="RuleBase" id="RU003704"/>
    </source>
</evidence>
<evidence type="ECO:0000256" key="1">
    <source>
        <dbReference type="ARBA" id="ARBA00010688"/>
    </source>
</evidence>
<keyword evidence="2 4" id="KW-0808">Transferase</keyword>
<dbReference type="RefSeq" id="WP_168029410.1">
    <property type="nucleotide sequence ID" value="NZ_JAAVNE010000011.1"/>
</dbReference>
<accession>A0ABX1E2Q3</accession>
<sequence length="302" mass="31907">MTEPDPRPVVVCLGSVVMDHTFLVQDIVQPPSKNRATGYRLGAGGLAANASVAVARLGGRCIFWGRVGDDLNGPPLLEALAVQDVDVTHCHRAPNARTPVSAVLVDPVGERSIYAYRGDNLGTDPAWLPLHLLDGARAFLCDPRWPEGSARALDYARARGVPTVIDGEKSETRLLLDLVPRCDHAVFSEPGLANYAPGARPVDGLRKAIAEGCRAAAVTRGEKGTLWLTAEDPEPRVTPAFRVQATNTTGAGDVFHGAYALAIAEGQPVGRAMRFASAAGGLRARDGATPDRAMVEALLLQA</sequence>
<comment type="similarity">
    <text evidence="1 4">Belongs to the carbohydrate kinase PfkB family.</text>
</comment>
<dbReference type="InterPro" id="IPR011611">
    <property type="entry name" value="PfkB_dom"/>
</dbReference>
<keyword evidence="3 4" id="KW-0418">Kinase</keyword>
<dbReference type="Pfam" id="PF00294">
    <property type="entry name" value="PfkB"/>
    <property type="match status" value="1"/>
</dbReference>
<dbReference type="PANTHER" id="PTHR10584:SF157">
    <property type="entry name" value="SULFOFRUCTOSE KINASE"/>
    <property type="match status" value="1"/>
</dbReference>
<gene>
    <name evidence="6" type="ORF">HEQ75_08875</name>
</gene>
<keyword evidence="7" id="KW-1185">Reference proteome</keyword>
<dbReference type="Proteomes" id="UP000787635">
    <property type="component" value="Unassembled WGS sequence"/>
</dbReference>
<feature type="domain" description="Carbohydrate kinase PfkB" evidence="5">
    <location>
        <begin position="10"/>
        <end position="284"/>
    </location>
</feature>
<dbReference type="Gene3D" id="3.40.1190.20">
    <property type="match status" value="1"/>
</dbReference>
<name>A0ABX1E2Q3_9PROT</name>
<reference evidence="6 7" key="1">
    <citation type="submission" date="2020-03" db="EMBL/GenBank/DDBJ databases">
        <title>Roseomonas selenitidurans sp. nov. isolated from urban soil.</title>
        <authorList>
            <person name="Liu H."/>
        </authorList>
    </citation>
    <scope>NUCLEOTIDE SEQUENCE [LARGE SCALE GENOMIC DNA]</scope>
    <source>
        <strain evidence="6 7">BU-1</strain>
    </source>
</reference>
<dbReference type="SUPFAM" id="SSF53613">
    <property type="entry name" value="Ribokinase-like"/>
    <property type="match status" value="1"/>
</dbReference>
<dbReference type="PRINTS" id="PR00990">
    <property type="entry name" value="RIBOKINASE"/>
</dbReference>
<dbReference type="PROSITE" id="PS00584">
    <property type="entry name" value="PFKB_KINASES_2"/>
    <property type="match status" value="1"/>
</dbReference>
<dbReference type="GO" id="GO:0016301">
    <property type="term" value="F:kinase activity"/>
    <property type="evidence" value="ECO:0007669"/>
    <property type="project" value="UniProtKB-KW"/>
</dbReference>
<dbReference type="PANTHER" id="PTHR10584">
    <property type="entry name" value="SUGAR KINASE"/>
    <property type="match status" value="1"/>
</dbReference>
<dbReference type="InterPro" id="IPR002173">
    <property type="entry name" value="Carboh/pur_kinase_PfkB_CS"/>
</dbReference>
<dbReference type="EMBL" id="JAAVNE010000011">
    <property type="protein sequence ID" value="NKC30975.1"/>
    <property type="molecule type" value="Genomic_DNA"/>
</dbReference>